<evidence type="ECO:0000313" key="1">
    <source>
        <dbReference type="EMBL" id="KAF2465319.1"/>
    </source>
</evidence>
<keyword evidence="2" id="KW-1185">Reference proteome</keyword>
<proteinExistence type="predicted"/>
<gene>
    <name evidence="1" type="ORF">BDR25DRAFT_306759</name>
</gene>
<protein>
    <submittedName>
        <fullName evidence="1">Uncharacterized protein</fullName>
    </submittedName>
</protein>
<comment type="caution">
    <text evidence="1">The sequence shown here is derived from an EMBL/GenBank/DDBJ whole genome shotgun (WGS) entry which is preliminary data.</text>
</comment>
<accession>A0ACB6QEA6</accession>
<sequence length="360" mass="37995">MTAQLPFPLLSALAWATLVNALVPADPTITSPAILPRQNNDRYIGWVENNGTWISEVCNTGLTWYQAGKYAQCCPTTLASCYAPTACVDGSLIYPYSDYSTTSTIACTENFDNVKFSICNTAFIFENTGDSNPKTDIVCGESSVNWSYYRVIPDSFTQTSSPTSTIPESKPPGSVVTGPPTTPTEPPKAKKSSSKAWIAGAVIGPILGLALIGGIIFLLFSRKKKPIQPPQQHAAPAVVPGAPQPPVAQYNNDVKPGYPSQPSPGGTHPNSAYYANDPYNQQAYSPQPLSPAPQYTAPYSAPGSPPPQGYPMAQSPPPQKVAMMQDSGEVPQPMAAELGGTSNPVGGEHTAELEGGAVSK</sequence>
<organism evidence="1 2">
    <name type="scientific">Lindgomyces ingoldianus</name>
    <dbReference type="NCBI Taxonomy" id="673940"/>
    <lineage>
        <taxon>Eukaryota</taxon>
        <taxon>Fungi</taxon>
        <taxon>Dikarya</taxon>
        <taxon>Ascomycota</taxon>
        <taxon>Pezizomycotina</taxon>
        <taxon>Dothideomycetes</taxon>
        <taxon>Pleosporomycetidae</taxon>
        <taxon>Pleosporales</taxon>
        <taxon>Lindgomycetaceae</taxon>
        <taxon>Lindgomyces</taxon>
    </lineage>
</organism>
<dbReference type="Proteomes" id="UP000799755">
    <property type="component" value="Unassembled WGS sequence"/>
</dbReference>
<dbReference type="EMBL" id="MU003530">
    <property type="protein sequence ID" value="KAF2465319.1"/>
    <property type="molecule type" value="Genomic_DNA"/>
</dbReference>
<name>A0ACB6QEA6_9PLEO</name>
<reference evidence="1" key="1">
    <citation type="journal article" date="2020" name="Stud. Mycol.">
        <title>101 Dothideomycetes genomes: a test case for predicting lifestyles and emergence of pathogens.</title>
        <authorList>
            <person name="Haridas S."/>
            <person name="Albert R."/>
            <person name="Binder M."/>
            <person name="Bloem J."/>
            <person name="Labutti K."/>
            <person name="Salamov A."/>
            <person name="Andreopoulos B."/>
            <person name="Baker S."/>
            <person name="Barry K."/>
            <person name="Bills G."/>
            <person name="Bluhm B."/>
            <person name="Cannon C."/>
            <person name="Castanera R."/>
            <person name="Culley D."/>
            <person name="Daum C."/>
            <person name="Ezra D."/>
            <person name="Gonzalez J."/>
            <person name="Henrissat B."/>
            <person name="Kuo A."/>
            <person name="Liang C."/>
            <person name="Lipzen A."/>
            <person name="Lutzoni F."/>
            <person name="Magnuson J."/>
            <person name="Mondo S."/>
            <person name="Nolan M."/>
            <person name="Ohm R."/>
            <person name="Pangilinan J."/>
            <person name="Park H.-J."/>
            <person name="Ramirez L."/>
            <person name="Alfaro M."/>
            <person name="Sun H."/>
            <person name="Tritt A."/>
            <person name="Yoshinaga Y."/>
            <person name="Zwiers L.-H."/>
            <person name="Turgeon B."/>
            <person name="Goodwin S."/>
            <person name="Spatafora J."/>
            <person name="Crous P."/>
            <person name="Grigoriev I."/>
        </authorList>
    </citation>
    <scope>NUCLEOTIDE SEQUENCE</scope>
    <source>
        <strain evidence="1">ATCC 200398</strain>
    </source>
</reference>
<evidence type="ECO:0000313" key="2">
    <source>
        <dbReference type="Proteomes" id="UP000799755"/>
    </source>
</evidence>